<protein>
    <submittedName>
        <fullName evidence="2">Uncharacterized protein</fullName>
    </submittedName>
</protein>
<evidence type="ECO:0000313" key="2">
    <source>
        <dbReference type="EMBL" id="GLP97284.1"/>
    </source>
</evidence>
<name>A0AA37VZJ6_9GAMM</name>
<dbReference type="Proteomes" id="UP001161422">
    <property type="component" value="Unassembled WGS sequence"/>
</dbReference>
<accession>A0AA37VZJ6</accession>
<dbReference type="AlphaFoldDB" id="A0AA37VZJ6"/>
<dbReference type="EMBL" id="BSNC01000006">
    <property type="protein sequence ID" value="GLP97284.1"/>
    <property type="molecule type" value="Genomic_DNA"/>
</dbReference>
<evidence type="ECO:0000313" key="3">
    <source>
        <dbReference type="Proteomes" id="UP001161422"/>
    </source>
</evidence>
<keyword evidence="1" id="KW-0812">Transmembrane</keyword>
<comment type="caution">
    <text evidence="2">The sequence shown here is derived from an EMBL/GenBank/DDBJ whole genome shotgun (WGS) entry which is preliminary data.</text>
</comment>
<evidence type="ECO:0000256" key="1">
    <source>
        <dbReference type="SAM" id="Phobius"/>
    </source>
</evidence>
<keyword evidence="1" id="KW-1133">Transmembrane helix</keyword>
<keyword evidence="3" id="KW-1185">Reference proteome</keyword>
<gene>
    <name evidence="2" type="ORF">GCM10007895_25910</name>
</gene>
<proteinExistence type="predicted"/>
<reference evidence="2" key="1">
    <citation type="journal article" date="2014" name="Int. J. Syst. Evol. Microbiol.">
        <title>Complete genome sequence of Corynebacterium casei LMG S-19264T (=DSM 44701T), isolated from a smear-ripened cheese.</title>
        <authorList>
            <consortium name="US DOE Joint Genome Institute (JGI-PGF)"/>
            <person name="Walter F."/>
            <person name="Albersmeier A."/>
            <person name="Kalinowski J."/>
            <person name="Ruckert C."/>
        </authorList>
    </citation>
    <scope>NUCLEOTIDE SEQUENCE</scope>
    <source>
        <strain evidence="2">NBRC 101628</strain>
    </source>
</reference>
<feature type="transmembrane region" description="Helical" evidence="1">
    <location>
        <begin position="7"/>
        <end position="28"/>
    </location>
</feature>
<keyword evidence="1" id="KW-0472">Membrane</keyword>
<sequence length="39" mass="4200">MSFIKANIGIISVMLLLAVAIFGGIYLVEESLANQTVEM</sequence>
<reference evidence="2" key="2">
    <citation type="submission" date="2023-01" db="EMBL/GenBank/DDBJ databases">
        <title>Draft genome sequence of Paraferrimonas sedimenticola strain NBRC 101628.</title>
        <authorList>
            <person name="Sun Q."/>
            <person name="Mori K."/>
        </authorList>
    </citation>
    <scope>NUCLEOTIDE SEQUENCE</scope>
    <source>
        <strain evidence="2">NBRC 101628</strain>
    </source>
</reference>
<organism evidence="2 3">
    <name type="scientific">Paraferrimonas sedimenticola</name>
    <dbReference type="NCBI Taxonomy" id="375674"/>
    <lineage>
        <taxon>Bacteria</taxon>
        <taxon>Pseudomonadati</taxon>
        <taxon>Pseudomonadota</taxon>
        <taxon>Gammaproteobacteria</taxon>
        <taxon>Alteromonadales</taxon>
        <taxon>Ferrimonadaceae</taxon>
        <taxon>Paraferrimonas</taxon>
    </lineage>
</organism>